<dbReference type="SUPFAM" id="SSF88946">
    <property type="entry name" value="Sigma2 domain of RNA polymerase sigma factors"/>
    <property type="match status" value="1"/>
</dbReference>
<evidence type="ECO:0000313" key="2">
    <source>
        <dbReference type="EMBL" id="ERT69691.1"/>
    </source>
</evidence>
<dbReference type="NCBIfam" id="TIGR02937">
    <property type="entry name" value="sigma70-ECF"/>
    <property type="match status" value="1"/>
</dbReference>
<dbReference type="InterPro" id="IPR014284">
    <property type="entry name" value="RNA_pol_sigma-70_dom"/>
</dbReference>
<dbReference type="STRING" id="1319815.HMPREF0202_00382"/>
<dbReference type="InterPro" id="IPR050813">
    <property type="entry name" value="Sigma-70_Factor"/>
</dbReference>
<dbReference type="GO" id="GO:0003700">
    <property type="term" value="F:DNA-binding transcription factor activity"/>
    <property type="evidence" value="ECO:0007669"/>
    <property type="project" value="InterPro"/>
</dbReference>
<dbReference type="Gene3D" id="1.20.120.1810">
    <property type="match status" value="1"/>
</dbReference>
<dbReference type="HOGENOM" id="CLU_979190_0_0_0"/>
<dbReference type="Pfam" id="PF04542">
    <property type="entry name" value="Sigma70_r2"/>
    <property type="match status" value="1"/>
</dbReference>
<dbReference type="AlphaFoldDB" id="U7VDY7"/>
<dbReference type="InterPro" id="IPR013325">
    <property type="entry name" value="RNA_pol_sigma_r2"/>
</dbReference>
<dbReference type="RefSeq" id="WP_023049931.1">
    <property type="nucleotide sequence ID" value="NZ_CP173065.2"/>
</dbReference>
<evidence type="ECO:0000259" key="1">
    <source>
        <dbReference type="Pfam" id="PF04542"/>
    </source>
</evidence>
<organism evidence="2 3">
    <name type="scientific">Cetobacterium somerae ATCC BAA-474</name>
    <dbReference type="NCBI Taxonomy" id="1319815"/>
    <lineage>
        <taxon>Bacteria</taxon>
        <taxon>Fusobacteriati</taxon>
        <taxon>Fusobacteriota</taxon>
        <taxon>Fusobacteriia</taxon>
        <taxon>Fusobacteriales</taxon>
        <taxon>Fusobacteriaceae</taxon>
        <taxon>Cetobacterium</taxon>
    </lineage>
</organism>
<reference evidence="2 3" key="1">
    <citation type="submission" date="2013-08" db="EMBL/GenBank/DDBJ databases">
        <authorList>
            <person name="Weinstock G."/>
            <person name="Sodergren E."/>
            <person name="Wylie T."/>
            <person name="Fulton L."/>
            <person name="Fulton R."/>
            <person name="Fronick C."/>
            <person name="O'Laughlin M."/>
            <person name="Godfrey J."/>
            <person name="Miner T."/>
            <person name="Herter B."/>
            <person name="Appelbaum E."/>
            <person name="Cordes M."/>
            <person name="Lek S."/>
            <person name="Wollam A."/>
            <person name="Pepin K.H."/>
            <person name="Palsikar V.B."/>
            <person name="Mitreva M."/>
            <person name="Wilson R.K."/>
        </authorList>
    </citation>
    <scope>NUCLEOTIDE SEQUENCE [LARGE SCALE GENOMIC DNA]</scope>
    <source>
        <strain evidence="2 3">ATCC BAA-474</strain>
    </source>
</reference>
<dbReference type="InterPro" id="IPR007627">
    <property type="entry name" value="RNA_pol_sigma70_r2"/>
</dbReference>
<comment type="caution">
    <text evidence="2">The sequence shown here is derived from an EMBL/GenBank/DDBJ whole genome shotgun (WGS) entry which is preliminary data.</text>
</comment>
<dbReference type="eggNOG" id="COG0568">
    <property type="taxonomic scope" value="Bacteria"/>
</dbReference>
<dbReference type="GO" id="GO:0006352">
    <property type="term" value="P:DNA-templated transcription initiation"/>
    <property type="evidence" value="ECO:0007669"/>
    <property type="project" value="InterPro"/>
</dbReference>
<gene>
    <name evidence="2" type="ORF">HMPREF0202_00382</name>
</gene>
<evidence type="ECO:0000313" key="3">
    <source>
        <dbReference type="Proteomes" id="UP000017081"/>
    </source>
</evidence>
<feature type="domain" description="RNA polymerase sigma-70 region 2" evidence="1">
    <location>
        <begin position="90"/>
        <end position="150"/>
    </location>
</feature>
<proteinExistence type="predicted"/>
<dbReference type="PANTHER" id="PTHR30376">
    <property type="entry name" value="SIGMA FACTOR RPOH HEAT SHOCK RELATED"/>
    <property type="match status" value="1"/>
</dbReference>
<sequence length="277" mass="32433">MKIKAFEKEILENCIDDKDFVKFLKENSNLKLELETVDIRKEEKVEENSYVVEGIVGEYLEEISYIQPLSKEELETVLETLDEEESAHKLIESNLREVANIAFDYLIAGIDYLDLIQEGNIGVIKSLEEYRPSNGDIIEYIKLWARREMLLFVDEKVETEKYMYKGYFSKRKEELIEHEIVAELEEEDTDEIPLDEKSEIIEEKINEVEKLDYNSVLKKISHLEEEILKRYYGLIGDKRESLFEIENALDLKRGEGEQLFEEALTKISLGGGRSLKI</sequence>
<keyword evidence="3" id="KW-1185">Reference proteome</keyword>
<dbReference type="PANTHER" id="PTHR30376:SF3">
    <property type="entry name" value="RNA POLYMERASE SIGMA FACTOR RPOH"/>
    <property type="match status" value="1"/>
</dbReference>
<protein>
    <submittedName>
        <fullName evidence="2">Sigma-70 region 2</fullName>
    </submittedName>
</protein>
<dbReference type="Proteomes" id="UP000017081">
    <property type="component" value="Unassembled WGS sequence"/>
</dbReference>
<name>U7VDY7_9FUSO</name>
<dbReference type="EMBL" id="AXZF01000015">
    <property type="protein sequence ID" value="ERT69691.1"/>
    <property type="molecule type" value="Genomic_DNA"/>
</dbReference>
<accession>U7VDY7</accession>